<evidence type="ECO:0000256" key="2">
    <source>
        <dbReference type="SAM" id="MobiDB-lite"/>
    </source>
</evidence>
<dbReference type="InterPro" id="IPR029089">
    <property type="entry name" value="DUF4660"/>
</dbReference>
<name>A0A6F9D8M3_9ASCI</name>
<proteinExistence type="evidence at transcript level"/>
<dbReference type="PANTHER" id="PTHR31833">
    <property type="entry name" value="UPF0690 PROTEIN C1ORF52"/>
    <property type="match status" value="1"/>
</dbReference>
<gene>
    <name evidence="3" type="primary">C1orf52</name>
</gene>
<organism evidence="3">
    <name type="scientific">Phallusia mammillata</name>
    <dbReference type="NCBI Taxonomy" id="59560"/>
    <lineage>
        <taxon>Eukaryota</taxon>
        <taxon>Metazoa</taxon>
        <taxon>Chordata</taxon>
        <taxon>Tunicata</taxon>
        <taxon>Ascidiacea</taxon>
        <taxon>Phlebobranchia</taxon>
        <taxon>Ascidiidae</taxon>
        <taxon>Phallusia</taxon>
    </lineage>
</organism>
<accession>A0A6F9D8M3</accession>
<dbReference type="AlphaFoldDB" id="A0A6F9D8M3"/>
<dbReference type="PANTHER" id="PTHR31833:SF2">
    <property type="entry name" value="UPF0690 PROTEIN C1ORF52"/>
    <property type="match status" value="1"/>
</dbReference>
<sequence>MASDPLSFFAVASSDDDQSSDEETTVNNATVPTSAESRPDTALPPPLTALASAKTPEFVTSHLSGDMDWNRMVKKAPYVVPKEYKPWETALPPVETKSSAKDKKPDIALVKQVPQTLIPPKPKPEVPKPAKEIVDHAIMWSKMYQNTNEGGPVKRPRPEDEDADLAGFCHTDTEIGKVAFQFKHQKTETFREKEKRKRNQGQANREKMFVEEEKRVLRQSAENF</sequence>
<feature type="region of interest" description="Disordered" evidence="2">
    <location>
        <begin position="1"/>
        <end position="55"/>
    </location>
</feature>
<evidence type="ECO:0000313" key="3">
    <source>
        <dbReference type="EMBL" id="CAB3226724.1"/>
    </source>
</evidence>
<feature type="compositionally biased region" description="Basic and acidic residues" evidence="2">
    <location>
        <begin position="204"/>
        <end position="216"/>
    </location>
</feature>
<reference evidence="3" key="1">
    <citation type="submission" date="2020-04" db="EMBL/GenBank/DDBJ databases">
        <authorList>
            <person name="Neveu A P."/>
        </authorList>
    </citation>
    <scope>NUCLEOTIDE SEQUENCE</scope>
    <source>
        <tissue evidence="3">Whole embryo</tissue>
    </source>
</reference>
<feature type="compositionally biased region" description="Polar residues" evidence="2">
    <location>
        <begin position="25"/>
        <end position="36"/>
    </location>
</feature>
<feature type="region of interest" description="Disordered" evidence="2">
    <location>
        <begin position="94"/>
        <end position="129"/>
    </location>
</feature>
<feature type="region of interest" description="Disordered" evidence="2">
    <location>
        <begin position="186"/>
        <end position="224"/>
    </location>
</feature>
<evidence type="ECO:0000256" key="1">
    <source>
        <dbReference type="ARBA" id="ARBA00008407"/>
    </source>
</evidence>
<feature type="compositionally biased region" description="Acidic residues" evidence="2">
    <location>
        <begin position="14"/>
        <end position="24"/>
    </location>
</feature>
<dbReference type="EMBL" id="LR783476">
    <property type="protein sequence ID" value="CAB3226724.1"/>
    <property type="molecule type" value="mRNA"/>
</dbReference>
<dbReference type="Pfam" id="PF15559">
    <property type="entry name" value="DUF4660"/>
    <property type="match status" value="1"/>
</dbReference>
<comment type="similarity">
    <text evidence="1">Belongs to the UPF0690 family.</text>
</comment>
<protein>
    <submittedName>
        <fullName evidence="3">UPF0690 protein C1orf52 homolog B-like</fullName>
    </submittedName>
</protein>